<sequence length="99" mass="10915">MKRSKKILLLILCIALLFVPVTSFFYIAGHMNHECIGVDCHICAQIGFSIHNINISKIFIIAALYALIVFVTALSICPSEDVICHSGITLISLKVELLN</sequence>
<feature type="transmembrane region" description="Helical" evidence="1">
    <location>
        <begin position="58"/>
        <end position="77"/>
    </location>
</feature>
<dbReference type="EMBL" id="VLKH01000001">
    <property type="protein sequence ID" value="TWH83756.1"/>
    <property type="molecule type" value="Genomic_DNA"/>
</dbReference>
<dbReference type="RefSeq" id="WP_145079167.1">
    <property type="nucleotide sequence ID" value="NZ_DAMBUX010000009.1"/>
</dbReference>
<keyword evidence="3" id="KW-1185">Reference proteome</keyword>
<dbReference type="AlphaFoldDB" id="A0A562JKL4"/>
<proteinExistence type="predicted"/>
<name>A0A562JKL4_9FIRM</name>
<protein>
    <submittedName>
        <fullName evidence="2">Uncharacterized protein</fullName>
    </submittedName>
</protein>
<keyword evidence="1" id="KW-0472">Membrane</keyword>
<comment type="caution">
    <text evidence="2">The sequence shown here is derived from an EMBL/GenBank/DDBJ whole genome shotgun (WGS) entry which is preliminary data.</text>
</comment>
<evidence type="ECO:0000256" key="1">
    <source>
        <dbReference type="SAM" id="Phobius"/>
    </source>
</evidence>
<evidence type="ECO:0000313" key="3">
    <source>
        <dbReference type="Proteomes" id="UP000315343"/>
    </source>
</evidence>
<accession>A0A562JKL4</accession>
<gene>
    <name evidence="2" type="ORF">LY60_00368</name>
</gene>
<evidence type="ECO:0000313" key="2">
    <source>
        <dbReference type="EMBL" id="TWH83756.1"/>
    </source>
</evidence>
<dbReference type="Proteomes" id="UP000315343">
    <property type="component" value="Unassembled WGS sequence"/>
</dbReference>
<reference evidence="2 3" key="1">
    <citation type="submission" date="2019-07" db="EMBL/GenBank/DDBJ databases">
        <title>Genomic Encyclopedia of Type Strains, Phase I: the one thousand microbial genomes (KMG-I) project.</title>
        <authorList>
            <person name="Kyrpides N."/>
        </authorList>
    </citation>
    <scope>NUCLEOTIDE SEQUENCE [LARGE SCALE GENOMIC DNA]</scope>
    <source>
        <strain evidence="2 3">DSM 13558</strain>
    </source>
</reference>
<dbReference type="OrthoDB" id="1863318at2"/>
<keyword evidence="1" id="KW-0812">Transmembrane</keyword>
<organism evidence="2 3">
    <name type="scientific">Sedimentibacter saalensis</name>
    <dbReference type="NCBI Taxonomy" id="130788"/>
    <lineage>
        <taxon>Bacteria</taxon>
        <taxon>Bacillati</taxon>
        <taxon>Bacillota</taxon>
        <taxon>Tissierellia</taxon>
        <taxon>Sedimentibacter</taxon>
    </lineage>
</organism>
<keyword evidence="1" id="KW-1133">Transmembrane helix</keyword>